<dbReference type="GO" id="GO:0005886">
    <property type="term" value="C:plasma membrane"/>
    <property type="evidence" value="ECO:0007669"/>
    <property type="project" value="UniProtKB-SubCell"/>
</dbReference>
<dbReference type="PANTHER" id="PTHR34582">
    <property type="entry name" value="UPF0702 TRANSMEMBRANE PROTEIN YCAP"/>
    <property type="match status" value="1"/>
</dbReference>
<name>M5TVU0_9BACT</name>
<evidence type="ECO:0000313" key="9">
    <source>
        <dbReference type="EMBL" id="EMI53285.1"/>
    </source>
</evidence>
<organism evidence="9 10">
    <name type="scientific">Rhodopirellula sallentina SM41</name>
    <dbReference type="NCBI Taxonomy" id="1263870"/>
    <lineage>
        <taxon>Bacteria</taxon>
        <taxon>Pseudomonadati</taxon>
        <taxon>Planctomycetota</taxon>
        <taxon>Planctomycetia</taxon>
        <taxon>Pirellulales</taxon>
        <taxon>Pirellulaceae</taxon>
        <taxon>Rhodopirellula</taxon>
    </lineage>
</organism>
<feature type="domain" description="YetF C-terminal" evidence="8">
    <location>
        <begin position="117"/>
        <end position="197"/>
    </location>
</feature>
<evidence type="ECO:0000259" key="8">
    <source>
        <dbReference type="Pfam" id="PF04239"/>
    </source>
</evidence>
<dbReference type="Proteomes" id="UP000011885">
    <property type="component" value="Unassembled WGS sequence"/>
</dbReference>
<keyword evidence="3" id="KW-1003">Cell membrane</keyword>
<evidence type="ECO:0000256" key="6">
    <source>
        <dbReference type="ARBA" id="ARBA00023136"/>
    </source>
</evidence>
<comment type="similarity">
    <text evidence="2">Belongs to the UPF0702 family.</text>
</comment>
<comment type="caution">
    <text evidence="9">The sequence shown here is derived from an EMBL/GenBank/DDBJ whole genome shotgun (WGS) entry which is preliminary data.</text>
</comment>
<proteinExistence type="inferred from homology"/>
<evidence type="ECO:0000256" key="1">
    <source>
        <dbReference type="ARBA" id="ARBA00004651"/>
    </source>
</evidence>
<feature type="transmembrane region" description="Helical" evidence="7">
    <location>
        <begin position="93"/>
        <end position="113"/>
    </location>
</feature>
<protein>
    <submittedName>
        <fullName evidence="9">Membrane protein containing DUF421</fullName>
    </submittedName>
</protein>
<keyword evidence="6 7" id="KW-0472">Membrane</keyword>
<evidence type="ECO:0000256" key="2">
    <source>
        <dbReference type="ARBA" id="ARBA00006448"/>
    </source>
</evidence>
<feature type="transmembrane region" description="Helical" evidence="7">
    <location>
        <begin position="38"/>
        <end position="56"/>
    </location>
</feature>
<comment type="subcellular location">
    <subcellularLocation>
        <location evidence="1">Cell membrane</location>
        <topology evidence="1">Multi-pass membrane protein</topology>
    </subcellularLocation>
</comment>
<evidence type="ECO:0000256" key="7">
    <source>
        <dbReference type="SAM" id="Phobius"/>
    </source>
</evidence>
<keyword evidence="10" id="KW-1185">Reference proteome</keyword>
<dbReference type="AlphaFoldDB" id="M5TVU0"/>
<dbReference type="InterPro" id="IPR023090">
    <property type="entry name" value="UPF0702_alpha/beta_dom_sf"/>
</dbReference>
<gene>
    <name evidence="9" type="ORF">RSSM_05258</name>
</gene>
<keyword evidence="4 7" id="KW-0812">Transmembrane</keyword>
<keyword evidence="5 7" id="KW-1133">Transmembrane helix</keyword>
<accession>M5TVU0</accession>
<dbReference type="PATRIC" id="fig|1263870.3.peg.5570"/>
<dbReference type="Gene3D" id="3.30.240.20">
    <property type="entry name" value="bsu07140 like domains"/>
    <property type="match status" value="1"/>
</dbReference>
<dbReference type="PANTHER" id="PTHR34582:SF6">
    <property type="entry name" value="UPF0702 TRANSMEMBRANE PROTEIN YCAP"/>
    <property type="match status" value="1"/>
</dbReference>
<sequence length="218" mass="23809">MRVGVFILLKVRDVSLISRIVSMKNAFDQWTSASLGEVTMVVVSSVIIYAVILAYTRFSGLRSFSKMSASDFAMTVAVGSLFASTISSSNPSLVIGIVALACLFLGQFLLALLRQRLDGFSKFVDNEPLLLMAGGRMIDENLRKANVTRGDVCAKLREANAFRRDQVLAVVFETTGDISVLHSQDQEGEIDQEIVSDVIDSELLFADTRSTEPTSLGR</sequence>
<evidence type="ECO:0000256" key="5">
    <source>
        <dbReference type="ARBA" id="ARBA00022989"/>
    </source>
</evidence>
<dbReference type="Pfam" id="PF04239">
    <property type="entry name" value="DUF421"/>
    <property type="match status" value="1"/>
</dbReference>
<evidence type="ECO:0000256" key="3">
    <source>
        <dbReference type="ARBA" id="ARBA00022475"/>
    </source>
</evidence>
<reference evidence="9 10" key="1">
    <citation type="journal article" date="2013" name="Mar. Genomics">
        <title>Expression of sulfatases in Rhodopirellula baltica and the diversity of sulfatases in the genus Rhodopirellula.</title>
        <authorList>
            <person name="Wegner C.E."/>
            <person name="Richter-Heitmann T."/>
            <person name="Klindworth A."/>
            <person name="Klockow C."/>
            <person name="Richter M."/>
            <person name="Achstetter T."/>
            <person name="Glockner F.O."/>
            <person name="Harder J."/>
        </authorList>
    </citation>
    <scope>NUCLEOTIDE SEQUENCE [LARGE SCALE GENOMIC DNA]</scope>
    <source>
        <strain evidence="9 10">SM41</strain>
    </source>
</reference>
<dbReference type="InterPro" id="IPR007353">
    <property type="entry name" value="DUF421"/>
</dbReference>
<evidence type="ECO:0000313" key="10">
    <source>
        <dbReference type="Proteomes" id="UP000011885"/>
    </source>
</evidence>
<dbReference type="EMBL" id="ANOH01000364">
    <property type="protein sequence ID" value="EMI53285.1"/>
    <property type="molecule type" value="Genomic_DNA"/>
</dbReference>
<evidence type="ECO:0000256" key="4">
    <source>
        <dbReference type="ARBA" id="ARBA00022692"/>
    </source>
</evidence>